<dbReference type="InterPro" id="IPR045175">
    <property type="entry name" value="M28_fam"/>
</dbReference>
<dbReference type="STRING" id="331648.BST97_12155"/>
<evidence type="ECO:0000259" key="2">
    <source>
        <dbReference type="Pfam" id="PF04389"/>
    </source>
</evidence>
<feature type="signal peptide" evidence="1">
    <location>
        <begin position="1"/>
        <end position="24"/>
    </location>
</feature>
<dbReference type="SUPFAM" id="SSF53187">
    <property type="entry name" value="Zn-dependent exopeptidases"/>
    <property type="match status" value="1"/>
</dbReference>
<dbReference type="GO" id="GO:0006508">
    <property type="term" value="P:proteolysis"/>
    <property type="evidence" value="ECO:0007669"/>
    <property type="project" value="InterPro"/>
</dbReference>
<protein>
    <submittedName>
        <fullName evidence="3">Peptidase M28</fullName>
    </submittedName>
</protein>
<sequence>MTTKKVIFKIMLLFLLVGCKSAQQKQEDRMAEKLRQMATISIPTSSSIQLADDVAYLASDELMGRDTGSEGIEKAATYIEDRFKRLDIKPFYDTYRDNFEIKEKPAFNVVAMMPGSDGKLSKEIVVIGAHYDHIGHIAAVEGDSIANGANDNASGTANVLAIAQILKKLDFNRRTVVFALFSAEEKGLLGSKHLAKRMKAEGHNVVAMLNFEMTGVPMKDSPNITYLTGYDMSNMGEIFNAANTKRVATGKLAKAEEFNLFKRSDNYPFYAEFNIPAQTFCTFDFTNFAHYHKVGDEPSEIDGRHMADVVDALMPGVLNVLNKNELKLTTKTNG</sequence>
<dbReference type="Pfam" id="PF04389">
    <property type="entry name" value="Peptidase_M28"/>
    <property type="match status" value="1"/>
</dbReference>
<evidence type="ECO:0000256" key="1">
    <source>
        <dbReference type="SAM" id="SignalP"/>
    </source>
</evidence>
<keyword evidence="1" id="KW-0732">Signal</keyword>
<dbReference type="EMBL" id="CP019344">
    <property type="protein sequence ID" value="ARN78683.1"/>
    <property type="molecule type" value="Genomic_DNA"/>
</dbReference>
<name>A0A1W6MM53_9FLAO</name>
<dbReference type="GO" id="GO:0008235">
    <property type="term" value="F:metalloexopeptidase activity"/>
    <property type="evidence" value="ECO:0007669"/>
    <property type="project" value="InterPro"/>
</dbReference>
<gene>
    <name evidence="3" type="ORF">BST97_12155</name>
</gene>
<dbReference type="PANTHER" id="PTHR12147">
    <property type="entry name" value="METALLOPEPTIDASE M28 FAMILY MEMBER"/>
    <property type="match status" value="1"/>
</dbReference>
<keyword evidence="4" id="KW-1185">Reference proteome</keyword>
<feature type="domain" description="Peptidase M28" evidence="2">
    <location>
        <begin position="108"/>
        <end position="312"/>
    </location>
</feature>
<dbReference type="Proteomes" id="UP000193431">
    <property type="component" value="Chromosome"/>
</dbReference>
<reference evidence="3 4" key="1">
    <citation type="submission" date="2016-11" db="EMBL/GenBank/DDBJ databases">
        <title>Trade-off between light-utilization and light-protection in marine flavobacteria.</title>
        <authorList>
            <person name="Kumagai Y."/>
        </authorList>
    </citation>
    <scope>NUCLEOTIDE SEQUENCE [LARGE SCALE GENOMIC DNA]</scope>
    <source>
        <strain evidence="3 4">JCM 13191</strain>
    </source>
</reference>
<accession>A0A1W6MM53</accession>
<feature type="chain" id="PRO_5012484363" evidence="1">
    <location>
        <begin position="25"/>
        <end position="334"/>
    </location>
</feature>
<organism evidence="3 4">
    <name type="scientific">Nonlabens spongiae</name>
    <dbReference type="NCBI Taxonomy" id="331648"/>
    <lineage>
        <taxon>Bacteria</taxon>
        <taxon>Pseudomonadati</taxon>
        <taxon>Bacteroidota</taxon>
        <taxon>Flavobacteriia</taxon>
        <taxon>Flavobacteriales</taxon>
        <taxon>Flavobacteriaceae</taxon>
        <taxon>Nonlabens</taxon>
    </lineage>
</organism>
<evidence type="ECO:0000313" key="3">
    <source>
        <dbReference type="EMBL" id="ARN78683.1"/>
    </source>
</evidence>
<dbReference type="PANTHER" id="PTHR12147:SF26">
    <property type="entry name" value="PEPTIDASE M28 DOMAIN-CONTAINING PROTEIN"/>
    <property type="match status" value="1"/>
</dbReference>
<evidence type="ECO:0000313" key="4">
    <source>
        <dbReference type="Proteomes" id="UP000193431"/>
    </source>
</evidence>
<dbReference type="InterPro" id="IPR007484">
    <property type="entry name" value="Peptidase_M28"/>
</dbReference>
<dbReference type="OrthoDB" id="9764939at2"/>
<dbReference type="Gene3D" id="3.40.630.10">
    <property type="entry name" value="Zn peptidases"/>
    <property type="match status" value="1"/>
</dbReference>
<dbReference type="AlphaFoldDB" id="A0A1W6MM53"/>
<proteinExistence type="predicted"/>